<sequence length="396" mass="43439">MITPAEAQERVTRLYERKMPEWAVLGAAEPVVDIPLHPPTQEKVLADTKGAADWIASWRAAERSLGEGGRLVWESKQWANAGTQRMPSRLVLADPYDVAVFITRKGHWQAAESRTAELRVLLESHQAGTGLAPVEQISDVLRRRIKKIADLGQPNYVRVREALEWLLRNPQPGIYPRQMPIRGVDSKWLEKHSSLVEPLYAAAAATASLGLLQPPGLIRLRFLGPELAPGGLCDLAAPAAELSRLDLVPVGVVVVENLQTLLALPEIPGTVAIHSAGYAARKLGGIAWLAQAPVLYWGDLDVDGFQILSLVRAQLPQTHSVMMDRSTLTAHQDLGGPDRKDAPRTLPEHLTGVERDGFAALEQLGGLRLEQERIPWGYALEHLDHGLAALPKPDMR</sequence>
<dbReference type="AlphaFoldDB" id="A0A7X8TLM8"/>
<accession>A0A7X8TLM8</accession>
<reference evidence="3 4" key="1">
    <citation type="submission" date="2020-04" db="EMBL/GenBank/DDBJ databases">
        <title>Nesterenkonia sp. nov., isolated from marine sediment.</title>
        <authorList>
            <person name="Zhang G."/>
        </authorList>
    </citation>
    <scope>NUCLEOTIDE SEQUENCE [LARGE SCALE GENOMIC DNA]</scope>
    <source>
        <strain evidence="3 4">MY13</strain>
    </source>
</reference>
<gene>
    <name evidence="3" type="ORF">HGQ17_12595</name>
</gene>
<dbReference type="RefSeq" id="WP_168888302.1">
    <property type="nucleotide sequence ID" value="NZ_JABAHY010000015.1"/>
</dbReference>
<dbReference type="InterPro" id="IPR014544">
    <property type="entry name" value="UCP028408"/>
</dbReference>
<organism evidence="3 4">
    <name type="scientific">Nesterenkonia sedimenti</name>
    <dbReference type="NCBI Taxonomy" id="1463632"/>
    <lineage>
        <taxon>Bacteria</taxon>
        <taxon>Bacillati</taxon>
        <taxon>Actinomycetota</taxon>
        <taxon>Actinomycetes</taxon>
        <taxon>Micrococcales</taxon>
        <taxon>Micrococcaceae</taxon>
        <taxon>Nesterenkonia</taxon>
    </lineage>
</organism>
<dbReference type="PIRSF" id="PIRSF028408">
    <property type="entry name" value="UCP028408"/>
    <property type="match status" value="1"/>
</dbReference>
<evidence type="ECO:0000259" key="1">
    <source>
        <dbReference type="Pfam" id="PF09983"/>
    </source>
</evidence>
<feature type="domain" description="Wadjet protein JetD C-terminal" evidence="1">
    <location>
        <begin position="210"/>
        <end position="382"/>
    </location>
</feature>
<evidence type="ECO:0000313" key="3">
    <source>
        <dbReference type="EMBL" id="NLS10814.1"/>
    </source>
</evidence>
<evidence type="ECO:0000259" key="2">
    <source>
        <dbReference type="Pfam" id="PF11795"/>
    </source>
</evidence>
<dbReference type="EMBL" id="JABAHY010000015">
    <property type="protein sequence ID" value="NLS10814.1"/>
    <property type="molecule type" value="Genomic_DNA"/>
</dbReference>
<dbReference type="Pfam" id="PF09983">
    <property type="entry name" value="JetD_C"/>
    <property type="match status" value="1"/>
</dbReference>
<comment type="caution">
    <text evidence="3">The sequence shown here is derived from an EMBL/GenBank/DDBJ whole genome shotgun (WGS) entry which is preliminary data.</text>
</comment>
<dbReference type="InterPro" id="IPR024534">
    <property type="entry name" value="JetD_C"/>
</dbReference>
<proteinExistence type="predicted"/>
<dbReference type="Proteomes" id="UP000523139">
    <property type="component" value="Unassembled WGS sequence"/>
</dbReference>
<evidence type="ECO:0000313" key="4">
    <source>
        <dbReference type="Proteomes" id="UP000523139"/>
    </source>
</evidence>
<feature type="domain" description="DUF3322" evidence="2">
    <location>
        <begin position="4"/>
        <end position="199"/>
    </location>
</feature>
<dbReference type="InterPro" id="IPR024537">
    <property type="entry name" value="DUF3322"/>
</dbReference>
<name>A0A7X8TLM8_9MICC</name>
<dbReference type="Pfam" id="PF11795">
    <property type="entry name" value="DUF3322"/>
    <property type="match status" value="1"/>
</dbReference>
<protein>
    <recommendedName>
        <fullName evidence="5">DUF3322 and DUF2220 domain-containing protein</fullName>
    </recommendedName>
</protein>
<keyword evidence="4" id="KW-1185">Reference proteome</keyword>
<evidence type="ECO:0008006" key="5">
    <source>
        <dbReference type="Google" id="ProtNLM"/>
    </source>
</evidence>